<gene>
    <name evidence="2" type="ORF">SAMN02745824_1292</name>
</gene>
<protein>
    <submittedName>
        <fullName evidence="2">Uncharacterized protein</fullName>
    </submittedName>
</protein>
<dbReference type="AlphaFoldDB" id="A0A1N6CZA6"/>
<keyword evidence="1" id="KW-1133">Transmembrane helix</keyword>
<keyword evidence="1" id="KW-0472">Membrane</keyword>
<dbReference type="RefSeq" id="WP_074204225.1">
    <property type="nucleotide sequence ID" value="NZ_FSQW01000001.1"/>
</dbReference>
<keyword evidence="1" id="KW-0812">Transmembrane</keyword>
<dbReference type="EMBL" id="FSQW01000001">
    <property type="protein sequence ID" value="SIN63784.1"/>
    <property type="molecule type" value="Genomic_DNA"/>
</dbReference>
<evidence type="ECO:0000313" key="3">
    <source>
        <dbReference type="Proteomes" id="UP000185192"/>
    </source>
</evidence>
<name>A0A1N6CZA6_9SPHN</name>
<evidence type="ECO:0000313" key="2">
    <source>
        <dbReference type="EMBL" id="SIN63784.1"/>
    </source>
</evidence>
<organism evidence="2 3">
    <name type="scientific">Parasphingorhabdus marina DSM 22363</name>
    <dbReference type="NCBI Taxonomy" id="1123272"/>
    <lineage>
        <taxon>Bacteria</taxon>
        <taxon>Pseudomonadati</taxon>
        <taxon>Pseudomonadota</taxon>
        <taxon>Alphaproteobacteria</taxon>
        <taxon>Sphingomonadales</taxon>
        <taxon>Sphingomonadaceae</taxon>
        <taxon>Parasphingorhabdus</taxon>
    </lineage>
</organism>
<feature type="transmembrane region" description="Helical" evidence="1">
    <location>
        <begin position="81"/>
        <end position="100"/>
    </location>
</feature>
<sequence>MLTGKPDFLDRLAQFLVAAVGIFALLFGAFMIISPLDWYTAIPTVITTGPPNKHFIRDIGIAYSTSGIILLYASVNIHMRWLVAFAGSLWLALHGILHIYEVSVGICSPDIFWADAPGVLGPPLLVHVALTILFLRQRVAPAGIPDLVFLGVVDRMTPGESAYVHEIAGAPGHALEKFKHFMPASNHRTEASADLLAATRIGAVLAEDCGPCAITAAEGALADNVDRDTVNRMLRGDLSGDQQTAFAFGQAMACQSEEAFSLGDRLEQDHGRTVRLELAMAAATVRVYPAMKRGLGLSRACSLTPLQV</sequence>
<dbReference type="STRING" id="1123272.SAMN02745824_1292"/>
<dbReference type="OrthoDB" id="287782at2"/>
<feature type="transmembrane region" description="Helical" evidence="1">
    <location>
        <begin position="54"/>
        <end position="74"/>
    </location>
</feature>
<dbReference type="Proteomes" id="UP000185192">
    <property type="component" value="Unassembled WGS sequence"/>
</dbReference>
<feature type="transmembrane region" description="Helical" evidence="1">
    <location>
        <begin position="12"/>
        <end position="34"/>
    </location>
</feature>
<feature type="transmembrane region" description="Helical" evidence="1">
    <location>
        <begin position="112"/>
        <end position="135"/>
    </location>
</feature>
<keyword evidence="3" id="KW-1185">Reference proteome</keyword>
<evidence type="ECO:0000256" key="1">
    <source>
        <dbReference type="SAM" id="Phobius"/>
    </source>
</evidence>
<reference evidence="3" key="1">
    <citation type="submission" date="2016-11" db="EMBL/GenBank/DDBJ databases">
        <authorList>
            <person name="Varghese N."/>
            <person name="Submissions S."/>
        </authorList>
    </citation>
    <scope>NUCLEOTIDE SEQUENCE [LARGE SCALE GENOMIC DNA]</scope>
    <source>
        <strain evidence="3">DSM 22363</strain>
    </source>
</reference>
<proteinExistence type="predicted"/>
<accession>A0A1N6CZA6</accession>